<feature type="compositionally biased region" description="Polar residues" evidence="1">
    <location>
        <begin position="9"/>
        <end position="33"/>
    </location>
</feature>
<evidence type="ECO:0000313" key="2">
    <source>
        <dbReference type="EMBL" id="KAG6639699.1"/>
    </source>
</evidence>
<keyword evidence="3" id="KW-1185">Reference proteome</keyword>
<reference evidence="2" key="1">
    <citation type="submission" date="2020-12" db="EMBL/GenBank/DDBJ databases">
        <title>WGS assembly of Carya illinoinensis cv. Pawnee.</title>
        <authorList>
            <person name="Platts A."/>
            <person name="Shu S."/>
            <person name="Wright S."/>
            <person name="Barry K."/>
            <person name="Edger P."/>
            <person name="Pires J.C."/>
            <person name="Schmutz J."/>
        </authorList>
    </citation>
    <scope>NUCLEOTIDE SEQUENCE</scope>
    <source>
        <tissue evidence="2">Leaf</tissue>
    </source>
</reference>
<name>A0A8T1P6V4_CARIL</name>
<accession>A0A8T1P6V4</accession>
<comment type="caution">
    <text evidence="2">The sequence shown here is derived from an EMBL/GenBank/DDBJ whole genome shotgun (WGS) entry which is preliminary data.</text>
</comment>
<dbReference type="Proteomes" id="UP000811609">
    <property type="component" value="Chromosome 10"/>
</dbReference>
<dbReference type="AlphaFoldDB" id="A0A8T1P6V4"/>
<evidence type="ECO:0000313" key="3">
    <source>
        <dbReference type="Proteomes" id="UP000811609"/>
    </source>
</evidence>
<feature type="region of interest" description="Disordered" evidence="1">
    <location>
        <begin position="1"/>
        <end position="33"/>
    </location>
</feature>
<gene>
    <name evidence="2" type="ORF">CIPAW_10G119500</name>
</gene>
<proteinExistence type="predicted"/>
<dbReference type="EMBL" id="CM031818">
    <property type="protein sequence ID" value="KAG6639699.1"/>
    <property type="molecule type" value="Genomic_DNA"/>
</dbReference>
<organism evidence="2 3">
    <name type="scientific">Carya illinoinensis</name>
    <name type="common">Pecan</name>
    <dbReference type="NCBI Taxonomy" id="32201"/>
    <lineage>
        <taxon>Eukaryota</taxon>
        <taxon>Viridiplantae</taxon>
        <taxon>Streptophyta</taxon>
        <taxon>Embryophyta</taxon>
        <taxon>Tracheophyta</taxon>
        <taxon>Spermatophyta</taxon>
        <taxon>Magnoliopsida</taxon>
        <taxon>eudicotyledons</taxon>
        <taxon>Gunneridae</taxon>
        <taxon>Pentapetalae</taxon>
        <taxon>rosids</taxon>
        <taxon>fabids</taxon>
        <taxon>Fagales</taxon>
        <taxon>Juglandaceae</taxon>
        <taxon>Carya</taxon>
    </lineage>
</organism>
<sequence>MIQMDLGESMSNNPGSSNGCALGHTSSRLGTTS</sequence>
<evidence type="ECO:0000256" key="1">
    <source>
        <dbReference type="SAM" id="MobiDB-lite"/>
    </source>
</evidence>
<protein>
    <submittedName>
        <fullName evidence="2">Uncharacterized protein</fullName>
    </submittedName>
</protein>